<dbReference type="Proteomes" id="UP001595818">
    <property type="component" value="Unassembled WGS sequence"/>
</dbReference>
<gene>
    <name evidence="12" type="ORF">ACFPFU_00680</name>
</gene>
<keyword evidence="3 7" id="KW-0597">Phosphoprotein</keyword>
<sequence>MLEQSILSNLVNIATNILLSLCQIRHVFGVWIVLLLFSCDQLEKKETFKIGFSQCVSNDAWRRAMHEEMARELSFYPELSLEIKDARGNNELQIRQIREFLGEGIDLLVVSPNESDPLTPVVEEAFQSGIPVIIVDRKINSNLYSAYVGGDNYEIGFTAGQYIRNLLDNKGDLLEIWGLKGSSPAKERNRGLMEALEGSDIRIVAELEGEWEKDTARVRMRDYLEKKEHVPFDLIFGHNDVMAIGAYEICRDVGLRHKKFVGVDALPGKLGGIQAITDGVLHASFIYPTGGDKAIEVAKKILFGEVYEKENILQTAAVDSSNVRIMKQQTDKILDQQANIIRQREMINNQVELYQSQRGLLMIFGITLFVAIASLAYVFKSLKEKQEINKELKYKNQEILEQQEKLLEYSRQAEEVTRYKLEFFTNISHEFRTPLTLIQGPVEELLDRKDTGQFKSDLLLIKKNTLRLLRLVNQLMDFRKIDNGKMQVRASLQPIVPFLEEIMSAFRKTAKDQQVHFKLICDAPNLKVWIDPSMMDKVMFNLLSNAFKLIPRKGHIHLHVSEDPVRHEVVIKVEDNGPGMDVSELGHIFDRFYQAKPGERKTGTGLGLALSKELVELHHGTITVSSDPGENTTFEVRLKLGNVHFDSHELVTDLSESAYLHLDQESFFRDETDIHAARKDLAETGPRILVVEDDLEIRSYLKIKLEELYEVLETDNPDTALAMVHDCVPDLITCDLMLKDKNGLDLVRKLKSDPKTSYIPIIAISAMASQEDRLAGIKMGVDDYFTKPFSISLVLERIRVLLEERKKLKEHYLHELPVMEPTARDTHEQTEKKFALAFKALVEENVSNPDFGVQEICSELGLSKGQLYRKTKSALGYSVNDYINKVRLKKARYLLLNDKSAIADIAFQVGFRTGAYFSTAFKMAFGITPSEFRDRAYPDGF</sequence>
<evidence type="ECO:0000256" key="5">
    <source>
        <dbReference type="ARBA" id="ARBA00023125"/>
    </source>
</evidence>
<evidence type="ECO:0000256" key="7">
    <source>
        <dbReference type="PROSITE-ProRule" id="PRU00169"/>
    </source>
</evidence>
<dbReference type="InterPro" id="IPR036890">
    <property type="entry name" value="HATPase_C_sf"/>
</dbReference>
<dbReference type="InterPro" id="IPR003594">
    <property type="entry name" value="HATPase_dom"/>
</dbReference>
<evidence type="ECO:0000259" key="9">
    <source>
        <dbReference type="PROSITE" id="PS01124"/>
    </source>
</evidence>
<dbReference type="Gene3D" id="1.10.10.60">
    <property type="entry name" value="Homeodomain-like"/>
    <property type="match status" value="1"/>
</dbReference>
<name>A0ABV9SV40_9BACT</name>
<dbReference type="InterPro" id="IPR011006">
    <property type="entry name" value="CheY-like_superfamily"/>
</dbReference>
<dbReference type="CDD" id="cd00075">
    <property type="entry name" value="HATPase"/>
    <property type="match status" value="1"/>
</dbReference>
<dbReference type="Pfam" id="PF12833">
    <property type="entry name" value="HTH_18"/>
    <property type="match status" value="1"/>
</dbReference>
<dbReference type="SUPFAM" id="SSF53822">
    <property type="entry name" value="Periplasmic binding protein-like I"/>
    <property type="match status" value="1"/>
</dbReference>
<dbReference type="InterPro" id="IPR018060">
    <property type="entry name" value="HTH_AraC"/>
</dbReference>
<dbReference type="PANTHER" id="PTHR43547:SF2">
    <property type="entry name" value="HYBRID SIGNAL TRANSDUCTION HISTIDINE KINASE C"/>
    <property type="match status" value="1"/>
</dbReference>
<dbReference type="Gene3D" id="3.40.50.2300">
    <property type="match status" value="3"/>
</dbReference>
<dbReference type="InterPro" id="IPR001789">
    <property type="entry name" value="Sig_transdc_resp-reg_receiver"/>
</dbReference>
<keyword evidence="5" id="KW-0238">DNA-binding</keyword>
<dbReference type="Pfam" id="PF02518">
    <property type="entry name" value="HATPase_c"/>
    <property type="match status" value="1"/>
</dbReference>
<evidence type="ECO:0000259" key="10">
    <source>
        <dbReference type="PROSITE" id="PS50109"/>
    </source>
</evidence>
<dbReference type="RefSeq" id="WP_377060501.1">
    <property type="nucleotide sequence ID" value="NZ_JBHSJJ010000001.1"/>
</dbReference>
<feature type="transmembrane region" description="Helical" evidence="8">
    <location>
        <begin position="17"/>
        <end position="39"/>
    </location>
</feature>
<accession>A0ABV9SV40</accession>
<dbReference type="EMBL" id="JBHSJJ010000001">
    <property type="protein sequence ID" value="MFC4870183.1"/>
    <property type="molecule type" value="Genomic_DNA"/>
</dbReference>
<evidence type="ECO:0000256" key="8">
    <source>
        <dbReference type="SAM" id="Phobius"/>
    </source>
</evidence>
<comment type="catalytic activity">
    <reaction evidence="1">
        <text>ATP + protein L-histidine = ADP + protein N-phospho-L-histidine.</text>
        <dbReference type="EC" id="2.7.13.3"/>
    </reaction>
</comment>
<dbReference type="Gene3D" id="3.30.565.10">
    <property type="entry name" value="Histidine kinase-like ATPase, C-terminal domain"/>
    <property type="match status" value="1"/>
</dbReference>
<reference evidence="13" key="1">
    <citation type="journal article" date="2019" name="Int. J. Syst. Evol. Microbiol.">
        <title>The Global Catalogue of Microorganisms (GCM) 10K type strain sequencing project: providing services to taxonomists for standard genome sequencing and annotation.</title>
        <authorList>
            <consortium name="The Broad Institute Genomics Platform"/>
            <consortium name="The Broad Institute Genome Sequencing Center for Infectious Disease"/>
            <person name="Wu L."/>
            <person name="Ma J."/>
        </authorList>
    </citation>
    <scope>NUCLEOTIDE SEQUENCE [LARGE SCALE GENOMIC DNA]</scope>
    <source>
        <strain evidence="13">CGMCC 4.7466</strain>
    </source>
</reference>
<evidence type="ECO:0000256" key="4">
    <source>
        <dbReference type="ARBA" id="ARBA00023015"/>
    </source>
</evidence>
<evidence type="ECO:0000256" key="6">
    <source>
        <dbReference type="ARBA" id="ARBA00023163"/>
    </source>
</evidence>
<dbReference type="SUPFAM" id="SSF47384">
    <property type="entry name" value="Homodimeric domain of signal transducing histidine kinase"/>
    <property type="match status" value="1"/>
</dbReference>
<keyword evidence="13" id="KW-1185">Reference proteome</keyword>
<dbReference type="EC" id="2.7.13.3" evidence="2"/>
<dbReference type="SUPFAM" id="SSF52172">
    <property type="entry name" value="CheY-like"/>
    <property type="match status" value="1"/>
</dbReference>
<keyword evidence="8" id="KW-1133">Transmembrane helix</keyword>
<feature type="modified residue" description="4-aspartylphosphate" evidence="7">
    <location>
        <position position="735"/>
    </location>
</feature>
<dbReference type="InterPro" id="IPR009057">
    <property type="entry name" value="Homeodomain-like_sf"/>
</dbReference>
<dbReference type="PROSITE" id="PS00041">
    <property type="entry name" value="HTH_ARAC_FAMILY_1"/>
    <property type="match status" value="1"/>
</dbReference>
<dbReference type="PANTHER" id="PTHR43547">
    <property type="entry name" value="TWO-COMPONENT HISTIDINE KINASE"/>
    <property type="match status" value="1"/>
</dbReference>
<dbReference type="SMART" id="SM00342">
    <property type="entry name" value="HTH_ARAC"/>
    <property type="match status" value="1"/>
</dbReference>
<dbReference type="SMART" id="SM00387">
    <property type="entry name" value="HATPase_c"/>
    <property type="match status" value="1"/>
</dbReference>
<dbReference type="SMART" id="SM00388">
    <property type="entry name" value="HisKA"/>
    <property type="match status" value="1"/>
</dbReference>
<feature type="domain" description="Response regulatory" evidence="11">
    <location>
        <begin position="687"/>
        <end position="802"/>
    </location>
</feature>
<keyword evidence="4" id="KW-0805">Transcription regulation</keyword>
<evidence type="ECO:0000256" key="3">
    <source>
        <dbReference type="ARBA" id="ARBA00022553"/>
    </source>
</evidence>
<evidence type="ECO:0000256" key="2">
    <source>
        <dbReference type="ARBA" id="ARBA00012438"/>
    </source>
</evidence>
<feature type="transmembrane region" description="Helical" evidence="8">
    <location>
        <begin position="360"/>
        <end position="379"/>
    </location>
</feature>
<comment type="caution">
    <text evidence="12">The sequence shown here is derived from an EMBL/GenBank/DDBJ whole genome shotgun (WGS) entry which is preliminary data.</text>
</comment>
<dbReference type="CDD" id="cd00082">
    <property type="entry name" value="HisKA"/>
    <property type="match status" value="1"/>
</dbReference>
<evidence type="ECO:0000256" key="1">
    <source>
        <dbReference type="ARBA" id="ARBA00000085"/>
    </source>
</evidence>
<dbReference type="InterPro" id="IPR025997">
    <property type="entry name" value="SBP_2_dom"/>
</dbReference>
<keyword evidence="6" id="KW-0804">Transcription</keyword>
<dbReference type="PROSITE" id="PS50109">
    <property type="entry name" value="HIS_KIN"/>
    <property type="match status" value="1"/>
</dbReference>
<proteinExistence type="predicted"/>
<keyword evidence="8" id="KW-0812">Transmembrane</keyword>
<dbReference type="InterPro" id="IPR028082">
    <property type="entry name" value="Peripla_BP_I"/>
</dbReference>
<organism evidence="12 13">
    <name type="scientific">Negadavirga shengliensis</name>
    <dbReference type="NCBI Taxonomy" id="1389218"/>
    <lineage>
        <taxon>Bacteria</taxon>
        <taxon>Pseudomonadati</taxon>
        <taxon>Bacteroidota</taxon>
        <taxon>Cytophagia</taxon>
        <taxon>Cytophagales</taxon>
        <taxon>Cyclobacteriaceae</taxon>
        <taxon>Negadavirga</taxon>
    </lineage>
</organism>
<dbReference type="InterPro" id="IPR004358">
    <property type="entry name" value="Sig_transdc_His_kin-like_C"/>
</dbReference>
<evidence type="ECO:0000313" key="12">
    <source>
        <dbReference type="EMBL" id="MFC4870183.1"/>
    </source>
</evidence>
<dbReference type="PROSITE" id="PS50110">
    <property type="entry name" value="RESPONSE_REGULATORY"/>
    <property type="match status" value="1"/>
</dbReference>
<dbReference type="CDD" id="cd06308">
    <property type="entry name" value="PBP1_sensor_kinase-like"/>
    <property type="match status" value="1"/>
</dbReference>
<dbReference type="Pfam" id="PF13407">
    <property type="entry name" value="Peripla_BP_4"/>
    <property type="match status" value="1"/>
</dbReference>
<dbReference type="PROSITE" id="PS01124">
    <property type="entry name" value="HTH_ARAC_FAMILY_2"/>
    <property type="match status" value="1"/>
</dbReference>
<evidence type="ECO:0000313" key="13">
    <source>
        <dbReference type="Proteomes" id="UP001595818"/>
    </source>
</evidence>
<feature type="domain" description="Histidine kinase" evidence="10">
    <location>
        <begin position="426"/>
        <end position="642"/>
    </location>
</feature>
<dbReference type="SUPFAM" id="SSF55874">
    <property type="entry name" value="ATPase domain of HSP90 chaperone/DNA topoisomerase II/histidine kinase"/>
    <property type="match status" value="1"/>
</dbReference>
<dbReference type="Gene3D" id="1.10.287.130">
    <property type="match status" value="1"/>
</dbReference>
<dbReference type="SUPFAM" id="SSF46689">
    <property type="entry name" value="Homeodomain-like"/>
    <property type="match status" value="1"/>
</dbReference>
<dbReference type="InterPro" id="IPR036097">
    <property type="entry name" value="HisK_dim/P_sf"/>
</dbReference>
<dbReference type="InterPro" id="IPR003661">
    <property type="entry name" value="HisK_dim/P_dom"/>
</dbReference>
<dbReference type="PRINTS" id="PR00344">
    <property type="entry name" value="BCTRLSENSOR"/>
</dbReference>
<dbReference type="Pfam" id="PF00072">
    <property type="entry name" value="Response_reg"/>
    <property type="match status" value="1"/>
</dbReference>
<dbReference type="InterPro" id="IPR005467">
    <property type="entry name" value="His_kinase_dom"/>
</dbReference>
<evidence type="ECO:0000259" key="11">
    <source>
        <dbReference type="PROSITE" id="PS50110"/>
    </source>
</evidence>
<dbReference type="SMART" id="SM00448">
    <property type="entry name" value="REC"/>
    <property type="match status" value="1"/>
</dbReference>
<keyword evidence="8" id="KW-0472">Membrane</keyword>
<feature type="domain" description="HTH araC/xylS-type" evidence="9">
    <location>
        <begin position="836"/>
        <end position="935"/>
    </location>
</feature>
<dbReference type="InterPro" id="IPR018062">
    <property type="entry name" value="HTH_AraC-typ_CS"/>
</dbReference>
<dbReference type="Pfam" id="PF00512">
    <property type="entry name" value="HisKA"/>
    <property type="match status" value="1"/>
</dbReference>
<protein>
    <recommendedName>
        <fullName evidence="2">histidine kinase</fullName>
        <ecNumber evidence="2">2.7.13.3</ecNumber>
    </recommendedName>
</protein>